<dbReference type="Proteomes" id="UP000026961">
    <property type="component" value="Chromosome 1"/>
</dbReference>
<reference evidence="2" key="3">
    <citation type="submission" date="2018-05" db="EMBL/GenBank/DDBJ databases">
        <title>OgluRS3 (Oryza glumaepatula Reference Sequence Version 3).</title>
        <authorList>
            <person name="Zhang J."/>
            <person name="Kudrna D."/>
            <person name="Lee S."/>
            <person name="Talag J."/>
            <person name="Welchert J."/>
            <person name="Wing R.A."/>
        </authorList>
    </citation>
    <scope>NUCLEOTIDE SEQUENCE [LARGE SCALE GENOMIC DNA]</scope>
</reference>
<dbReference type="PANTHER" id="PTHR47976">
    <property type="entry name" value="G-TYPE LECTIN S-RECEPTOR-LIKE SERINE/THREONINE-PROTEIN KINASE SD2-5"/>
    <property type="match status" value="1"/>
</dbReference>
<sequence length="124" mass="13988">MEIISGRKNIDYSQSEENVQLITLLQEKAKKGQLEDLVDKNSDEMHLHKEEVIEVMKLAMWCLQSDSSRRPSMSVVVKTMEGERAVDDNLGYNFFDLSPAISVPVEQLNSSLHPEASILSAPRV</sequence>
<dbReference type="EnsemblPlants" id="OGLUM01G07680.1">
    <property type="protein sequence ID" value="OGLUM01G07680.1"/>
    <property type="gene ID" value="OGLUM01G07680"/>
</dbReference>
<evidence type="ECO:0008006" key="4">
    <source>
        <dbReference type="Google" id="ProtNLM"/>
    </source>
</evidence>
<protein>
    <recommendedName>
        <fullName evidence="4">Serine-threonine/tyrosine-protein kinase catalytic domain-containing protein</fullName>
    </recommendedName>
</protein>
<dbReference type="PANTHER" id="PTHR47976:SF30">
    <property type="entry name" value="RECEPTOR-LIKE SERINE_THREONINE-PROTEIN KINASE"/>
    <property type="match status" value="1"/>
</dbReference>
<evidence type="ECO:0000313" key="2">
    <source>
        <dbReference type="EnsemblPlants" id="OGLUM01G07680.1"/>
    </source>
</evidence>
<name>A0A0D9Y4Z2_9ORYZ</name>
<evidence type="ECO:0000313" key="3">
    <source>
        <dbReference type="Proteomes" id="UP000026961"/>
    </source>
</evidence>
<dbReference type="Gramene" id="OGLUM01G07680.1">
    <property type="protein sequence ID" value="OGLUM01G07680.1"/>
    <property type="gene ID" value="OGLUM01G07680"/>
</dbReference>
<accession>A0A0D9Y4Z2</accession>
<dbReference type="eggNOG" id="ENOG502QUNW">
    <property type="taxonomic scope" value="Eukaryota"/>
</dbReference>
<dbReference type="HOGENOM" id="CLU_000288_112_3_1"/>
<dbReference type="Gene3D" id="1.10.510.10">
    <property type="entry name" value="Transferase(Phosphotransferase) domain 1"/>
    <property type="match status" value="1"/>
</dbReference>
<dbReference type="STRING" id="40148.A0A0D9Y4Z2"/>
<evidence type="ECO:0000256" key="1">
    <source>
        <dbReference type="ARBA" id="ARBA00022729"/>
    </source>
</evidence>
<dbReference type="AlphaFoldDB" id="A0A0D9Y4Z2"/>
<reference evidence="2" key="1">
    <citation type="submission" date="2013-08" db="EMBL/GenBank/DDBJ databases">
        <title>Oryza genome evolution.</title>
        <authorList>
            <person name="Wing R.A."/>
            <person name="Panaud O."/>
            <person name="Oliveira A.C."/>
        </authorList>
    </citation>
    <scope>NUCLEOTIDE SEQUENCE</scope>
</reference>
<keyword evidence="3" id="KW-1185">Reference proteome</keyword>
<keyword evidence="1" id="KW-0732">Signal</keyword>
<organism evidence="2">
    <name type="scientific">Oryza glumipatula</name>
    <dbReference type="NCBI Taxonomy" id="40148"/>
    <lineage>
        <taxon>Eukaryota</taxon>
        <taxon>Viridiplantae</taxon>
        <taxon>Streptophyta</taxon>
        <taxon>Embryophyta</taxon>
        <taxon>Tracheophyta</taxon>
        <taxon>Spermatophyta</taxon>
        <taxon>Magnoliopsida</taxon>
        <taxon>Liliopsida</taxon>
        <taxon>Poales</taxon>
        <taxon>Poaceae</taxon>
        <taxon>BOP clade</taxon>
        <taxon>Oryzoideae</taxon>
        <taxon>Oryzeae</taxon>
        <taxon>Oryzinae</taxon>
        <taxon>Oryza</taxon>
    </lineage>
</organism>
<dbReference type="InterPro" id="IPR051343">
    <property type="entry name" value="G-type_lectin_kinases/EP1-like"/>
</dbReference>
<proteinExistence type="predicted"/>
<reference evidence="2" key="2">
    <citation type="submission" date="2015-04" db="UniProtKB">
        <authorList>
            <consortium name="EnsemblPlants"/>
        </authorList>
    </citation>
    <scope>IDENTIFICATION</scope>
</reference>